<dbReference type="SMART" id="SM00388">
    <property type="entry name" value="HisKA"/>
    <property type="match status" value="1"/>
</dbReference>
<dbReference type="PANTHER" id="PTHR24422:SF27">
    <property type="entry name" value="PROTEIN-GLUTAMATE O-METHYLTRANSFERASE"/>
    <property type="match status" value="1"/>
</dbReference>
<dbReference type="PRINTS" id="PR00038">
    <property type="entry name" value="HTHLUXR"/>
</dbReference>
<dbReference type="SMART" id="SM00387">
    <property type="entry name" value="HATPase_c"/>
    <property type="match status" value="1"/>
</dbReference>
<dbReference type="Pfam" id="PF01339">
    <property type="entry name" value="CheB_methylest"/>
    <property type="match status" value="1"/>
</dbReference>
<evidence type="ECO:0000259" key="8">
    <source>
        <dbReference type="PROSITE" id="PS50043"/>
    </source>
</evidence>
<reference evidence="13 14" key="1">
    <citation type="submission" date="2020-03" db="EMBL/GenBank/DDBJ databases">
        <title>Roseomonas selenitidurans sp. nov. isolated from urban soil.</title>
        <authorList>
            <person name="Liu H."/>
        </authorList>
    </citation>
    <scope>NUCLEOTIDE SEQUENCE [LARGE SCALE GENOMIC DNA]</scope>
    <source>
        <strain evidence="13 14">BU-1</strain>
    </source>
</reference>
<dbReference type="SUPFAM" id="SSF46894">
    <property type="entry name" value="C-terminal effector domain of the bipartite response regulators"/>
    <property type="match status" value="1"/>
</dbReference>
<feature type="modified residue" description="4-aspartylphosphate" evidence="6">
    <location>
        <position position="1111"/>
    </location>
</feature>
<dbReference type="InterPro" id="IPR011006">
    <property type="entry name" value="CheY-like_superfamily"/>
</dbReference>
<dbReference type="Gene3D" id="3.40.50.150">
    <property type="entry name" value="Vaccinia Virus protein VP39"/>
    <property type="match status" value="1"/>
</dbReference>
<dbReference type="InterPro" id="IPR022642">
    <property type="entry name" value="CheR_C"/>
</dbReference>
<name>A0ABX1E8Q1_9PROT</name>
<dbReference type="Pfam" id="PF00072">
    <property type="entry name" value="Response_reg"/>
    <property type="match status" value="2"/>
</dbReference>
<dbReference type="SUPFAM" id="SSF47384">
    <property type="entry name" value="Homodimeric domain of signal transducing histidine kinase"/>
    <property type="match status" value="1"/>
</dbReference>
<keyword evidence="6" id="KW-0597">Phosphoprotein</keyword>
<accession>A0ABX1E8Q1</accession>
<dbReference type="PRINTS" id="PR00996">
    <property type="entry name" value="CHERMTFRASE"/>
</dbReference>
<feature type="domain" description="Response regulatory" evidence="10">
    <location>
        <begin position="1191"/>
        <end position="1305"/>
    </location>
</feature>
<feature type="active site" evidence="5">
    <location>
        <position position="11"/>
    </location>
</feature>
<dbReference type="Proteomes" id="UP000787635">
    <property type="component" value="Unassembled WGS sequence"/>
</dbReference>
<evidence type="ECO:0000256" key="1">
    <source>
        <dbReference type="ARBA" id="ARBA00000085"/>
    </source>
</evidence>
<dbReference type="InterPro" id="IPR022641">
    <property type="entry name" value="CheR_N"/>
</dbReference>
<dbReference type="InterPro" id="IPR003661">
    <property type="entry name" value="HisK_dim/P_dom"/>
</dbReference>
<dbReference type="InterPro" id="IPR036097">
    <property type="entry name" value="HisK_dim/P_sf"/>
</dbReference>
<dbReference type="SMART" id="SM00138">
    <property type="entry name" value="MeTrc"/>
    <property type="match status" value="1"/>
</dbReference>
<evidence type="ECO:0000313" key="13">
    <source>
        <dbReference type="EMBL" id="NKC33590.1"/>
    </source>
</evidence>
<evidence type="ECO:0000259" key="10">
    <source>
        <dbReference type="PROSITE" id="PS50110"/>
    </source>
</evidence>
<dbReference type="PROSITE" id="PS50123">
    <property type="entry name" value="CHER"/>
    <property type="match status" value="1"/>
</dbReference>
<feature type="coiled-coil region" evidence="7">
    <location>
        <begin position="609"/>
        <end position="685"/>
    </location>
</feature>
<dbReference type="CDD" id="cd06170">
    <property type="entry name" value="LuxR_C_like"/>
    <property type="match status" value="1"/>
</dbReference>
<dbReference type="SUPFAM" id="SSF55785">
    <property type="entry name" value="PYP-like sensor domain (PAS domain)"/>
    <property type="match status" value="1"/>
</dbReference>
<protein>
    <recommendedName>
        <fullName evidence="2">histidine kinase</fullName>
        <ecNumber evidence="2">2.7.13.3</ecNumber>
    </recommendedName>
</protein>
<evidence type="ECO:0000313" key="14">
    <source>
        <dbReference type="Proteomes" id="UP000787635"/>
    </source>
</evidence>
<dbReference type="SUPFAM" id="SSF53335">
    <property type="entry name" value="S-adenosyl-L-methionine-dependent methyltransferases"/>
    <property type="match status" value="1"/>
</dbReference>
<dbReference type="SUPFAM" id="SSF55874">
    <property type="entry name" value="ATPase domain of HSP90 chaperone/DNA topoisomerase II/histidine kinase"/>
    <property type="match status" value="1"/>
</dbReference>
<dbReference type="Gene3D" id="3.40.50.2300">
    <property type="match status" value="2"/>
</dbReference>
<feature type="domain" description="CheB-type methylesterase" evidence="11">
    <location>
        <begin position="1"/>
        <end position="183"/>
    </location>
</feature>
<evidence type="ECO:0000256" key="4">
    <source>
        <dbReference type="ARBA" id="ARBA00023125"/>
    </source>
</evidence>
<dbReference type="InterPro" id="IPR029063">
    <property type="entry name" value="SAM-dependent_MTases_sf"/>
</dbReference>
<feature type="active site" evidence="5">
    <location>
        <position position="131"/>
    </location>
</feature>
<dbReference type="EMBL" id="JAAVNE010000049">
    <property type="protein sequence ID" value="NKC33590.1"/>
    <property type="molecule type" value="Genomic_DNA"/>
</dbReference>
<dbReference type="InterPro" id="IPR001789">
    <property type="entry name" value="Sig_transdc_resp-reg_receiver"/>
</dbReference>
<dbReference type="InterPro" id="IPR016032">
    <property type="entry name" value="Sig_transdc_resp-reg_C-effctor"/>
</dbReference>
<dbReference type="Gene3D" id="3.30.450.20">
    <property type="entry name" value="PAS domain"/>
    <property type="match status" value="1"/>
</dbReference>
<dbReference type="CDD" id="cd00156">
    <property type="entry name" value="REC"/>
    <property type="match status" value="1"/>
</dbReference>
<feature type="domain" description="Response regulatory" evidence="10">
    <location>
        <begin position="1060"/>
        <end position="1177"/>
    </location>
</feature>
<dbReference type="InterPro" id="IPR003594">
    <property type="entry name" value="HATPase_dom"/>
</dbReference>
<keyword evidence="5" id="KW-0378">Hydrolase</keyword>
<dbReference type="PROSITE" id="PS50122">
    <property type="entry name" value="CHEB"/>
    <property type="match status" value="1"/>
</dbReference>
<dbReference type="SUPFAM" id="SSF47757">
    <property type="entry name" value="Chemotaxis receptor methyltransferase CheR, N-terminal domain"/>
    <property type="match status" value="1"/>
</dbReference>
<dbReference type="InterPro" id="IPR036388">
    <property type="entry name" value="WH-like_DNA-bd_sf"/>
</dbReference>
<feature type="domain" description="HTH luxR-type" evidence="8">
    <location>
        <begin position="1321"/>
        <end position="1386"/>
    </location>
</feature>
<evidence type="ECO:0000256" key="7">
    <source>
        <dbReference type="SAM" id="Coils"/>
    </source>
</evidence>
<evidence type="ECO:0000256" key="5">
    <source>
        <dbReference type="PROSITE-ProRule" id="PRU00050"/>
    </source>
</evidence>
<feature type="domain" description="Histidine kinase" evidence="9">
    <location>
        <begin position="827"/>
        <end position="1040"/>
    </location>
</feature>
<dbReference type="PANTHER" id="PTHR24422">
    <property type="entry name" value="CHEMOTAXIS PROTEIN METHYLTRANSFERASE"/>
    <property type="match status" value="1"/>
</dbReference>
<keyword evidence="3 5" id="KW-0145">Chemotaxis</keyword>
<dbReference type="InterPro" id="IPR000792">
    <property type="entry name" value="Tscrpt_reg_LuxR_C"/>
</dbReference>
<dbReference type="Gene3D" id="3.30.565.10">
    <property type="entry name" value="Histidine kinase-like ATPase, C-terminal domain"/>
    <property type="match status" value="1"/>
</dbReference>
<dbReference type="Gene3D" id="3.40.50.180">
    <property type="entry name" value="Methylesterase CheB, C-terminal domain"/>
    <property type="match status" value="1"/>
</dbReference>
<organism evidence="13 14">
    <name type="scientific">Falsiroseomonas selenitidurans</name>
    <dbReference type="NCBI Taxonomy" id="2716335"/>
    <lineage>
        <taxon>Bacteria</taxon>
        <taxon>Pseudomonadati</taxon>
        <taxon>Pseudomonadota</taxon>
        <taxon>Alphaproteobacteria</taxon>
        <taxon>Acetobacterales</taxon>
        <taxon>Roseomonadaceae</taxon>
        <taxon>Falsiroseomonas</taxon>
    </lineage>
</organism>
<dbReference type="PROSITE" id="PS50109">
    <property type="entry name" value="HIS_KIN"/>
    <property type="match status" value="1"/>
</dbReference>
<comment type="caution">
    <text evidence="13">The sequence shown here is derived from an EMBL/GenBank/DDBJ whole genome shotgun (WGS) entry which is preliminary data.</text>
</comment>
<dbReference type="SMART" id="SM00421">
    <property type="entry name" value="HTH_LUXR"/>
    <property type="match status" value="1"/>
</dbReference>
<evidence type="ECO:0000259" key="12">
    <source>
        <dbReference type="PROSITE" id="PS50123"/>
    </source>
</evidence>
<dbReference type="Pfam" id="PF00512">
    <property type="entry name" value="HisKA"/>
    <property type="match status" value="1"/>
</dbReference>
<keyword evidence="14" id="KW-1185">Reference proteome</keyword>
<dbReference type="SUPFAM" id="SSF52172">
    <property type="entry name" value="CheY-like"/>
    <property type="match status" value="2"/>
</dbReference>
<dbReference type="InterPro" id="IPR005467">
    <property type="entry name" value="His_kinase_dom"/>
</dbReference>
<evidence type="ECO:0000256" key="3">
    <source>
        <dbReference type="ARBA" id="ARBA00022500"/>
    </source>
</evidence>
<keyword evidence="4" id="KW-0238">DNA-binding</keyword>
<dbReference type="CDD" id="cd16434">
    <property type="entry name" value="CheB-CheR_fusion"/>
    <property type="match status" value="1"/>
</dbReference>
<dbReference type="Pfam" id="PF01739">
    <property type="entry name" value="CheR"/>
    <property type="match status" value="1"/>
</dbReference>
<dbReference type="Gene3D" id="1.10.10.10">
    <property type="entry name" value="Winged helix-like DNA-binding domain superfamily/Winged helix DNA-binding domain"/>
    <property type="match status" value="1"/>
</dbReference>
<dbReference type="Pfam" id="PF13596">
    <property type="entry name" value="PAS_10"/>
    <property type="match status" value="1"/>
</dbReference>
<sequence length="1390" mass="149186">MSQTIIAIGASAGGLDAYRQLLAALPRPTGFAFILVQHLEPTHESLLVDLLATHTALVVTQARDGELLTAEHLYIIPPGTALSVRDGRLVVSLPTEPHGARLPFDVLLKSLAAGKAPARAMAVVLSGTGEDGTQGALALRAAGGFVIAQLPAEAAFDGMPSAAIAAGAVDLVLPVAAMPAALLHQSQQPARANGDRLGDIVALLRHKTGTDFTLYKPGTLRRRIERRVGIAGVSGLAGYLSRLEGDADEVTQLAKDLLIHVTGFFRDPEVFALLAEQVIPALLNSHPADRPLRIWVAGCSTGEETWSIAMLFREAISAAGSDIRLQIFASDKDADAVATARQAHYPLSIETAVSAARLARFFTREETDWQVNSDLRSLVVFTVQDVLADPPFSRLDFVSCRNLLIYLKPQAQARVAALFRFALRPGGILLLGGSENLGASAAGFAVLAKSERIWRRDGADGPNSADRAVVPLFTTPRPAMASRAGRMAELCRRLVQQHHAPATVLVDAQGHCLHSLGPTDRYLLHAPGTATQDLLAVARPALRVRLRAALAAAHVAGQGCVRDESTTPHLEIRPVANEGEALFLVSFIEAALVPTPPGRTGKAGERPRIATLERELETTRAELHAAIQDLEHAAEEQRAVNEEALSVSEEYQSTNEELLTSKEELQSLNEELSVLNGQLQETLEHSRTTSDDLRNVLYSTDEATLFLDPQLCIRFFTPATRALFSVLSSDMGRPLADLRSLATDAALLDDAAAVLAGAAPRVQEIVTAGGVWFNRRVLPYRARDSTVAGVVITFVDITARLETKAALREAVLHAEQASAAKSRFLAAASHDLRQPLQTLTLLRDLLAKQVEGEEARTLLAMQEPTLAAMSGMLDTLLDINQIESGTLQAEPVVLPIGPMLDRLRAEFTYLANGHGLALRVAPCGLSIRSDPRLLEQMLRNLLSNALKYTRKGRILIGCRRRGDMLSIEVWDTGIGIPEKDKLVIFDEYHQLENAARERARGLGLGLSIVQRLAGLLGHGLEVHSEPGRGSMFAIAVPLCSSEQAISAPEVPSATPHRTGAILVIEDDPEVRDLLVRVLTDEGHVAIAAADGVAALALIARGAIRPEIILTDFNLPKGMDGLRLGDLLRERLGTAVPVIILTADISTETLRDIAARNWPRLHKPVSAADLSDLMQRLLNDTPDRPKSSGRTTIHVVEDDAEARSVLMRVLERDGQDVIGHGSAEAFLEAYRAGGDACLLVDAQLPGMSGFDLLARLREAGDSLPAIMVTGLSDVGAAVQAMRAGASDFIEKPVRAATLRAALDRALIQSRDVGKLAAWRQKATDSLTSLTTRQREVMTRVLAGEPSKNIAADLGISQRTVETHRAEIMRRTGAKSLPALARLALTAEADTG</sequence>
<dbReference type="InterPro" id="IPR050903">
    <property type="entry name" value="Bact_Chemotaxis_MeTrfase"/>
</dbReference>
<evidence type="ECO:0000259" key="9">
    <source>
        <dbReference type="PROSITE" id="PS50109"/>
    </source>
</evidence>
<dbReference type="PROSITE" id="PS50043">
    <property type="entry name" value="HTH_LUXR_2"/>
    <property type="match status" value="1"/>
</dbReference>
<dbReference type="InterPro" id="IPR036890">
    <property type="entry name" value="HATPase_C_sf"/>
</dbReference>
<dbReference type="Pfam" id="PF02518">
    <property type="entry name" value="HATPase_c"/>
    <property type="match status" value="1"/>
</dbReference>
<dbReference type="InterPro" id="IPR035965">
    <property type="entry name" value="PAS-like_dom_sf"/>
</dbReference>
<evidence type="ECO:0000256" key="6">
    <source>
        <dbReference type="PROSITE-ProRule" id="PRU00169"/>
    </source>
</evidence>
<dbReference type="CDD" id="cd00082">
    <property type="entry name" value="HisKA"/>
    <property type="match status" value="1"/>
</dbReference>
<feature type="domain" description="CheR-type methyltransferase" evidence="12">
    <location>
        <begin position="200"/>
        <end position="437"/>
    </location>
</feature>
<feature type="active site" evidence="5">
    <location>
        <position position="38"/>
    </location>
</feature>
<dbReference type="InterPro" id="IPR000780">
    <property type="entry name" value="CheR_MeTrfase"/>
</dbReference>
<dbReference type="PROSITE" id="PS50110">
    <property type="entry name" value="RESPONSE_REGULATORY"/>
    <property type="match status" value="2"/>
</dbReference>
<dbReference type="EC" id="2.7.13.3" evidence="2"/>
<dbReference type="InterPro" id="IPR035909">
    <property type="entry name" value="CheB_C"/>
</dbReference>
<gene>
    <name evidence="13" type="ORF">HEQ75_22195</name>
</gene>
<dbReference type="Gene3D" id="1.10.287.130">
    <property type="match status" value="1"/>
</dbReference>
<comment type="catalytic activity">
    <reaction evidence="1">
        <text>ATP + protein L-histidine = ADP + protein N-phospho-L-histidine.</text>
        <dbReference type="EC" id="2.7.13.3"/>
    </reaction>
</comment>
<evidence type="ECO:0000259" key="11">
    <source>
        <dbReference type="PROSITE" id="PS50122"/>
    </source>
</evidence>
<dbReference type="RefSeq" id="WP_168034315.1">
    <property type="nucleotide sequence ID" value="NZ_JAAVNE010000049.1"/>
</dbReference>
<dbReference type="InterPro" id="IPR000673">
    <property type="entry name" value="Sig_transdc_resp-reg_Me-estase"/>
</dbReference>
<proteinExistence type="predicted"/>
<dbReference type="SMART" id="SM00448">
    <property type="entry name" value="REC"/>
    <property type="match status" value="2"/>
</dbReference>
<evidence type="ECO:0000256" key="2">
    <source>
        <dbReference type="ARBA" id="ARBA00012438"/>
    </source>
</evidence>
<dbReference type="Pfam" id="PF00196">
    <property type="entry name" value="GerE"/>
    <property type="match status" value="1"/>
</dbReference>
<dbReference type="SUPFAM" id="SSF52738">
    <property type="entry name" value="Methylesterase CheB, C-terminal domain"/>
    <property type="match status" value="1"/>
</dbReference>
<keyword evidence="7" id="KW-0175">Coiled coil</keyword>
<dbReference type="Pfam" id="PF03705">
    <property type="entry name" value="CheR_N"/>
    <property type="match status" value="1"/>
</dbReference>
<feature type="modified residue" description="4-aspartylphosphate" evidence="6">
    <location>
        <position position="1240"/>
    </location>
</feature>